<evidence type="ECO:0000256" key="6">
    <source>
        <dbReference type="ARBA" id="ARBA00023136"/>
    </source>
</evidence>
<keyword evidence="3" id="KW-1003">Cell membrane</keyword>
<dbReference type="Pfam" id="PF03916">
    <property type="entry name" value="NrfD"/>
    <property type="match status" value="1"/>
</dbReference>
<evidence type="ECO:0000256" key="4">
    <source>
        <dbReference type="ARBA" id="ARBA00022692"/>
    </source>
</evidence>
<evidence type="ECO:0000256" key="5">
    <source>
        <dbReference type="ARBA" id="ARBA00022989"/>
    </source>
</evidence>
<evidence type="ECO:0000256" key="3">
    <source>
        <dbReference type="ARBA" id="ARBA00022475"/>
    </source>
</evidence>
<feature type="transmembrane region" description="Helical" evidence="7">
    <location>
        <begin position="6"/>
        <end position="29"/>
    </location>
</feature>
<evidence type="ECO:0000256" key="2">
    <source>
        <dbReference type="ARBA" id="ARBA00008929"/>
    </source>
</evidence>
<protein>
    <submittedName>
        <fullName evidence="8">Cytochrome c-type biogenesis protein</fullName>
    </submittedName>
</protein>
<reference evidence="8 9" key="1">
    <citation type="submission" date="2018-06" db="EMBL/GenBank/DDBJ databases">
        <authorList>
            <consortium name="Pathogen Informatics"/>
            <person name="Doyle S."/>
        </authorList>
    </citation>
    <scope>NUCLEOTIDE SEQUENCE [LARGE SCALE GENOMIC DNA]</scope>
    <source>
        <strain evidence="8 9">NCTC10786</strain>
    </source>
</reference>
<sequence>MFHYSFTSVMSMGVMLFQLYMVVLVLWLAKIFEKGGD</sequence>
<keyword evidence="6 7" id="KW-0472">Membrane</keyword>
<dbReference type="InterPro" id="IPR005614">
    <property type="entry name" value="NrfD-like"/>
</dbReference>
<dbReference type="AlphaFoldDB" id="A0A2X2VAD1"/>
<dbReference type="GO" id="GO:0005886">
    <property type="term" value="C:plasma membrane"/>
    <property type="evidence" value="ECO:0007669"/>
    <property type="project" value="UniProtKB-SubCell"/>
</dbReference>
<evidence type="ECO:0000313" key="8">
    <source>
        <dbReference type="EMBL" id="SQB25598.1"/>
    </source>
</evidence>
<dbReference type="Proteomes" id="UP000251584">
    <property type="component" value="Unassembled WGS sequence"/>
</dbReference>
<accession>A0A2X2VAD1</accession>
<dbReference type="EMBL" id="UAVY01000002">
    <property type="protein sequence ID" value="SQB25598.1"/>
    <property type="molecule type" value="Genomic_DNA"/>
</dbReference>
<name>A0A2X2VAD1_CITKO</name>
<evidence type="ECO:0000313" key="9">
    <source>
        <dbReference type="Proteomes" id="UP000251584"/>
    </source>
</evidence>
<keyword evidence="4 7" id="KW-0812">Transmembrane</keyword>
<gene>
    <name evidence="8" type="primary">nrfD_2</name>
    <name evidence="8" type="ORF">NCTC10786_01281</name>
</gene>
<evidence type="ECO:0000256" key="1">
    <source>
        <dbReference type="ARBA" id="ARBA00004651"/>
    </source>
</evidence>
<proteinExistence type="inferred from homology"/>
<keyword evidence="5 7" id="KW-1133">Transmembrane helix</keyword>
<organism evidence="8 9">
    <name type="scientific">Citrobacter koseri</name>
    <name type="common">Citrobacter diversus</name>
    <dbReference type="NCBI Taxonomy" id="545"/>
    <lineage>
        <taxon>Bacteria</taxon>
        <taxon>Pseudomonadati</taxon>
        <taxon>Pseudomonadota</taxon>
        <taxon>Gammaproteobacteria</taxon>
        <taxon>Enterobacterales</taxon>
        <taxon>Enterobacteriaceae</taxon>
        <taxon>Citrobacter</taxon>
    </lineage>
</organism>
<comment type="subcellular location">
    <subcellularLocation>
        <location evidence="1">Cell membrane</location>
        <topology evidence="1">Multi-pass membrane protein</topology>
    </subcellularLocation>
</comment>
<comment type="similarity">
    <text evidence="2">Belongs to the NrfD family.</text>
</comment>
<evidence type="ECO:0000256" key="7">
    <source>
        <dbReference type="SAM" id="Phobius"/>
    </source>
</evidence>